<accession>A0ABY8Q3V8</accession>
<evidence type="ECO:0000256" key="3">
    <source>
        <dbReference type="ARBA" id="ARBA00011557"/>
    </source>
</evidence>
<comment type="subunit">
    <text evidence="3">The complex is composed of two ATP-binding proteins (UgpC), two transmembrane proteins (UgpA and UgpE) and a solute-binding protein (UgpB).</text>
</comment>
<gene>
    <name evidence="9" type="ORF">QF092_14950</name>
</gene>
<dbReference type="PANTHER" id="PTHR43649">
    <property type="entry name" value="ARABINOSE-BINDING PROTEIN-RELATED"/>
    <property type="match status" value="1"/>
</dbReference>
<protein>
    <recommendedName>
        <fullName evidence="4">sn-glycerol-3-phosphate-binding periplasmic protein UgpB</fullName>
    </recommendedName>
</protein>
<dbReference type="EMBL" id="CP124535">
    <property type="protein sequence ID" value="WGV15548.1"/>
    <property type="molecule type" value="Genomic_DNA"/>
</dbReference>
<keyword evidence="6 8" id="KW-0732">Signal</keyword>
<dbReference type="PANTHER" id="PTHR43649:SF31">
    <property type="entry name" value="SN-GLYCEROL-3-PHOSPHATE-BINDING PERIPLASMIC PROTEIN UGPB"/>
    <property type="match status" value="1"/>
</dbReference>
<dbReference type="RefSeq" id="WP_281465026.1">
    <property type="nucleotide sequence ID" value="NZ_CP124535.1"/>
</dbReference>
<evidence type="ECO:0000256" key="8">
    <source>
        <dbReference type="SAM" id="SignalP"/>
    </source>
</evidence>
<reference evidence="9 10" key="1">
    <citation type="submission" date="2023-04" db="EMBL/GenBank/DDBJ databases">
        <title>YMD61, complete Genome.</title>
        <authorList>
            <person name="Zhang J."/>
        </authorList>
    </citation>
    <scope>NUCLEOTIDE SEQUENCE [LARGE SCALE GENOMIC DNA]</scope>
    <source>
        <strain evidence="9 10">YMD61</strain>
    </source>
</reference>
<dbReference type="InterPro" id="IPR050490">
    <property type="entry name" value="Bact_solute-bd_prot1"/>
</dbReference>
<evidence type="ECO:0000256" key="6">
    <source>
        <dbReference type="ARBA" id="ARBA00022729"/>
    </source>
</evidence>
<comment type="subcellular location">
    <subcellularLocation>
        <location evidence="1">Periplasm</location>
    </subcellularLocation>
</comment>
<dbReference type="Gene3D" id="3.40.190.10">
    <property type="entry name" value="Periplasmic binding protein-like II"/>
    <property type="match status" value="2"/>
</dbReference>
<evidence type="ECO:0000313" key="9">
    <source>
        <dbReference type="EMBL" id="WGV15548.1"/>
    </source>
</evidence>
<evidence type="ECO:0000256" key="7">
    <source>
        <dbReference type="ARBA" id="ARBA00034473"/>
    </source>
</evidence>
<evidence type="ECO:0000256" key="2">
    <source>
        <dbReference type="ARBA" id="ARBA00008520"/>
    </source>
</evidence>
<evidence type="ECO:0000256" key="5">
    <source>
        <dbReference type="ARBA" id="ARBA00022448"/>
    </source>
</evidence>
<sequence>MTQKLATAALLALAATAGSASAEKIKFEYWYGLTGDLGAVVAETCNRFNAAQDQYEAVCVGQDGYEKAVQNAIAAFRAQKHPTLLQSFDAGTADLMLSGEFYPVHKLMQDTGVTVDWADYFPGIANYYSASTGEFFSMPWNSSTPVYYFNKAHFEKAGITEAPITWEGMEEAFKALKASGQACGFAYAPSSWIDLEQFSMAHNVPVASNDNGYTGLDTELLFNTTLHLKHMENIQRWISEGYAAIRTQAAGKTARDSFVEGECSIFFSSIADHNTIHKIAPEGLSWDVQIIPTYEEAERHNTVVGGASLWVLSGKTDDEYKAAAAYLAFIATKPEQQFLLENSGYIPVTKSTYDALVAEGFYAKEPYINRDIAMKSLTWTEPTNLTKGLRLGGMIQIRSEWTAEVEAALAGQKSMKEALDTAAARGNEILARFAKTYEGKMFP</sequence>
<dbReference type="Proteomes" id="UP001230978">
    <property type="component" value="Chromosome"/>
</dbReference>
<dbReference type="SUPFAM" id="SSF53850">
    <property type="entry name" value="Periplasmic binding protein-like II"/>
    <property type="match status" value="1"/>
</dbReference>
<comment type="function">
    <text evidence="7">Part of the ABC transporter complex UgpBAEC involved in sn-glycerol-3-phosphate (G3P) import. Binds G3P.</text>
</comment>
<evidence type="ECO:0000256" key="4">
    <source>
        <dbReference type="ARBA" id="ARBA00017470"/>
    </source>
</evidence>
<keyword evidence="5" id="KW-0813">Transport</keyword>
<proteinExistence type="inferred from homology"/>
<organism evidence="9 10">
    <name type="scientific">Fuscovulum ytuae</name>
    <dbReference type="NCBI Taxonomy" id="3042299"/>
    <lineage>
        <taxon>Bacteria</taxon>
        <taxon>Pseudomonadati</taxon>
        <taxon>Pseudomonadota</taxon>
        <taxon>Alphaproteobacteria</taxon>
        <taxon>Rhodobacterales</taxon>
        <taxon>Paracoccaceae</taxon>
        <taxon>Fuscovulum</taxon>
    </lineage>
</organism>
<feature type="signal peptide" evidence="8">
    <location>
        <begin position="1"/>
        <end position="22"/>
    </location>
</feature>
<keyword evidence="10" id="KW-1185">Reference proteome</keyword>
<feature type="chain" id="PRO_5046212197" description="sn-glycerol-3-phosphate-binding periplasmic protein UgpB" evidence="8">
    <location>
        <begin position="23"/>
        <end position="443"/>
    </location>
</feature>
<comment type="similarity">
    <text evidence="2">Belongs to the bacterial solute-binding protein 1 family.</text>
</comment>
<dbReference type="InterPro" id="IPR006059">
    <property type="entry name" value="SBP"/>
</dbReference>
<dbReference type="Pfam" id="PF13416">
    <property type="entry name" value="SBP_bac_8"/>
    <property type="match status" value="1"/>
</dbReference>
<name>A0ABY8Q3V8_9RHOB</name>
<evidence type="ECO:0000256" key="1">
    <source>
        <dbReference type="ARBA" id="ARBA00004418"/>
    </source>
</evidence>
<evidence type="ECO:0000313" key="10">
    <source>
        <dbReference type="Proteomes" id="UP001230978"/>
    </source>
</evidence>